<dbReference type="AlphaFoldDB" id="A0A6A4WDR6"/>
<keyword evidence="2" id="KW-1185">Reference proteome</keyword>
<dbReference type="EMBL" id="VIIS01000809">
    <property type="protein sequence ID" value="KAF0304805.1"/>
    <property type="molecule type" value="Genomic_DNA"/>
</dbReference>
<evidence type="ECO:0000313" key="2">
    <source>
        <dbReference type="Proteomes" id="UP000440578"/>
    </source>
</evidence>
<reference evidence="1 2" key="1">
    <citation type="submission" date="2019-07" db="EMBL/GenBank/DDBJ databases">
        <title>Draft genome assembly of a fouling barnacle, Amphibalanus amphitrite (Darwin, 1854): The first reference genome for Thecostraca.</title>
        <authorList>
            <person name="Kim W."/>
        </authorList>
    </citation>
    <scope>NUCLEOTIDE SEQUENCE [LARGE SCALE GENOMIC DNA]</scope>
    <source>
        <strain evidence="1">SNU_AA5</strain>
        <tissue evidence="1">Soma without cirri and trophi</tissue>
    </source>
</reference>
<protein>
    <submittedName>
        <fullName evidence="1">Uncharacterized protein</fullName>
    </submittedName>
</protein>
<dbReference type="Proteomes" id="UP000440578">
    <property type="component" value="Unassembled WGS sequence"/>
</dbReference>
<name>A0A6A4WDR6_AMPAM</name>
<organism evidence="1 2">
    <name type="scientific">Amphibalanus amphitrite</name>
    <name type="common">Striped barnacle</name>
    <name type="synonym">Balanus amphitrite</name>
    <dbReference type="NCBI Taxonomy" id="1232801"/>
    <lineage>
        <taxon>Eukaryota</taxon>
        <taxon>Metazoa</taxon>
        <taxon>Ecdysozoa</taxon>
        <taxon>Arthropoda</taxon>
        <taxon>Crustacea</taxon>
        <taxon>Multicrustacea</taxon>
        <taxon>Cirripedia</taxon>
        <taxon>Thoracica</taxon>
        <taxon>Thoracicalcarea</taxon>
        <taxon>Balanomorpha</taxon>
        <taxon>Balanoidea</taxon>
        <taxon>Balanidae</taxon>
        <taxon>Amphibalaninae</taxon>
        <taxon>Amphibalanus</taxon>
    </lineage>
</organism>
<accession>A0A6A4WDR6</accession>
<evidence type="ECO:0000313" key="1">
    <source>
        <dbReference type="EMBL" id="KAF0304805.1"/>
    </source>
</evidence>
<sequence length="67" mass="7805">MRQRRWHQELGLLMETDASGSVGLGAVLGEAWLFGSWPEFRRLRPRADHLPARWSWDAFDTVARRTP</sequence>
<gene>
    <name evidence="1" type="ORF">FJT64_023454</name>
</gene>
<comment type="caution">
    <text evidence="1">The sequence shown here is derived from an EMBL/GenBank/DDBJ whole genome shotgun (WGS) entry which is preliminary data.</text>
</comment>
<proteinExistence type="predicted"/>